<reference evidence="5" key="2">
    <citation type="submission" date="2015-08" db="UniProtKB">
        <authorList>
            <consortium name="WormBaseParasite"/>
        </authorList>
    </citation>
    <scope>IDENTIFICATION</scope>
</reference>
<feature type="region of interest" description="Disordered" evidence="2">
    <location>
        <begin position="264"/>
        <end position="290"/>
    </location>
</feature>
<feature type="compositionally biased region" description="Low complexity" evidence="2">
    <location>
        <begin position="269"/>
        <end position="288"/>
    </location>
</feature>
<feature type="coiled-coil region" evidence="1">
    <location>
        <begin position="223"/>
        <end position="250"/>
    </location>
</feature>
<evidence type="ECO:0000256" key="3">
    <source>
        <dbReference type="SAM" id="SignalP"/>
    </source>
</evidence>
<evidence type="ECO:0000256" key="1">
    <source>
        <dbReference type="SAM" id="Coils"/>
    </source>
</evidence>
<name>A0A0K0EXU1_STRVS</name>
<keyword evidence="4" id="KW-1185">Reference proteome</keyword>
<accession>A0A0K0EXU1</accession>
<organism evidence="4 5">
    <name type="scientific">Strongyloides venezuelensis</name>
    <name type="common">Threadworm</name>
    <dbReference type="NCBI Taxonomy" id="75913"/>
    <lineage>
        <taxon>Eukaryota</taxon>
        <taxon>Metazoa</taxon>
        <taxon>Ecdysozoa</taxon>
        <taxon>Nematoda</taxon>
        <taxon>Chromadorea</taxon>
        <taxon>Rhabditida</taxon>
        <taxon>Tylenchina</taxon>
        <taxon>Panagrolaimomorpha</taxon>
        <taxon>Strongyloidoidea</taxon>
        <taxon>Strongyloididae</taxon>
        <taxon>Strongyloides</taxon>
    </lineage>
</organism>
<protein>
    <submittedName>
        <fullName evidence="5">Uncharacterized protein</fullName>
    </submittedName>
</protein>
<sequence>MKIYSTSLIFSFFTIYLIAYNNGQENQELVDFAQKVFVNVNNLTNILQEGKQTDIGTLRKSISSILGGGLLGQIAENPIRLADHFGIDLDNFGFNRTILEQTIGIETDKSKENYDTSKGDQIFNLKNIKNTPVEVTTQPPTTTTTTIPPTTTEKVTNTFDSVLLDDFGNVLPMTSFVQENANFSPPSSSLNIQVPSYSLLQQNTNYNQQKLHQQPQFNTSPTVTTKIDEIQEIKEQLKKLEQLLILKEFTQKYPDLAEKIVASNSPKTQQSQPQPIQQQYIPSNPYQNISPQVNQQLQPIQTSSFVKISKPSPIVRADYAPVLYKVQDTPLQHPKVIEKPKKSSQRSSRLSLLQNQPRYPYKKTINQKEVINYNNDENIVSEPTQSSLQSTSGIKCECLDIEMDQLRGSWTKAMSSGKMITKFKKIVGKMFGMEGKMELTCSAFTIIPSENDEETAKIRWTFRTPNSKRPFKIYGILKLVNEKRTALVTFTDFNGFVTEIPLCILKNSDPTENGKMNNYIVVVENNRCSEPLLMISNPQNFFDQVDHELIKYLKHMIQSGQFSTMDVVSIGETCSDM</sequence>
<evidence type="ECO:0000313" key="5">
    <source>
        <dbReference type="WBParaSite" id="SVE_0134700.1"/>
    </source>
</evidence>
<dbReference type="WBParaSite" id="SVE_0134700.1">
    <property type="protein sequence ID" value="SVE_0134700.1"/>
    <property type="gene ID" value="SVE_0134700"/>
</dbReference>
<feature type="region of interest" description="Disordered" evidence="2">
    <location>
        <begin position="133"/>
        <end position="152"/>
    </location>
</feature>
<reference evidence="4" key="1">
    <citation type="submission" date="2014-07" db="EMBL/GenBank/DDBJ databases">
        <authorList>
            <person name="Martin A.A"/>
            <person name="De Silva N."/>
        </authorList>
    </citation>
    <scope>NUCLEOTIDE SEQUENCE</scope>
</reference>
<keyword evidence="3" id="KW-0732">Signal</keyword>
<evidence type="ECO:0000313" key="4">
    <source>
        <dbReference type="Proteomes" id="UP000035680"/>
    </source>
</evidence>
<proteinExistence type="predicted"/>
<feature type="signal peptide" evidence="3">
    <location>
        <begin position="1"/>
        <end position="23"/>
    </location>
</feature>
<evidence type="ECO:0000256" key="2">
    <source>
        <dbReference type="SAM" id="MobiDB-lite"/>
    </source>
</evidence>
<dbReference type="AlphaFoldDB" id="A0A0K0EXU1"/>
<feature type="chain" id="PRO_5005328811" evidence="3">
    <location>
        <begin position="24"/>
        <end position="577"/>
    </location>
</feature>
<dbReference type="Proteomes" id="UP000035680">
    <property type="component" value="Unassembled WGS sequence"/>
</dbReference>
<keyword evidence="1" id="KW-0175">Coiled coil</keyword>